<reference evidence="8" key="3">
    <citation type="submission" date="2015-06" db="UniProtKB">
        <authorList>
            <consortium name="EnsemblMetazoa"/>
        </authorList>
    </citation>
    <scope>IDENTIFICATION</scope>
</reference>
<dbReference type="SUPFAM" id="SSF48652">
    <property type="entry name" value="Tetraspanin"/>
    <property type="match status" value="1"/>
</dbReference>
<comment type="similarity">
    <text evidence="2 6">Belongs to the tetraspanin (TM4SF) family.</text>
</comment>
<dbReference type="InterPro" id="IPR000301">
    <property type="entry name" value="Tetraspanin_animals"/>
</dbReference>
<dbReference type="PRINTS" id="PR00259">
    <property type="entry name" value="TMFOUR"/>
</dbReference>
<feature type="transmembrane region" description="Helical" evidence="6">
    <location>
        <begin position="225"/>
        <end position="250"/>
    </location>
</feature>
<evidence type="ECO:0000313" key="7">
    <source>
        <dbReference type="EMBL" id="ELU09793.1"/>
    </source>
</evidence>
<dbReference type="EnsemblMetazoa" id="CapteT169938">
    <property type="protein sequence ID" value="CapteP169938"/>
    <property type="gene ID" value="CapteG169938"/>
</dbReference>
<evidence type="ECO:0000256" key="1">
    <source>
        <dbReference type="ARBA" id="ARBA00004141"/>
    </source>
</evidence>
<dbReference type="OMA" id="WNAIQGE"/>
<accession>R7UUE6</accession>
<gene>
    <name evidence="7" type="ORF">CAPTEDRAFT_169938</name>
</gene>
<evidence type="ECO:0000256" key="6">
    <source>
        <dbReference type="RuleBase" id="RU361218"/>
    </source>
</evidence>
<protein>
    <recommendedName>
        <fullName evidence="6">Tetraspanin</fullName>
    </recommendedName>
</protein>
<keyword evidence="9" id="KW-1185">Reference proteome</keyword>
<comment type="subcellular location">
    <subcellularLocation>
        <location evidence="1 6">Membrane</location>
        <topology evidence="1 6">Multi-pass membrane protein</topology>
    </subcellularLocation>
</comment>
<dbReference type="PIRSF" id="PIRSF002419">
    <property type="entry name" value="Tetraspanin"/>
    <property type="match status" value="1"/>
</dbReference>
<dbReference type="InterPro" id="IPR008952">
    <property type="entry name" value="Tetraspanin_EC2_sf"/>
</dbReference>
<proteinExistence type="inferred from homology"/>
<dbReference type="Proteomes" id="UP000014760">
    <property type="component" value="Unassembled WGS sequence"/>
</dbReference>
<evidence type="ECO:0000256" key="3">
    <source>
        <dbReference type="ARBA" id="ARBA00022692"/>
    </source>
</evidence>
<dbReference type="HOGENOM" id="CLU_055524_4_3_1"/>
<dbReference type="EMBL" id="KB297953">
    <property type="protein sequence ID" value="ELU09793.1"/>
    <property type="molecule type" value="Genomic_DNA"/>
</dbReference>
<reference evidence="7 9" key="2">
    <citation type="journal article" date="2013" name="Nature">
        <title>Insights into bilaterian evolution from three spiralian genomes.</title>
        <authorList>
            <person name="Simakov O."/>
            <person name="Marletaz F."/>
            <person name="Cho S.J."/>
            <person name="Edsinger-Gonzales E."/>
            <person name="Havlak P."/>
            <person name="Hellsten U."/>
            <person name="Kuo D.H."/>
            <person name="Larsson T."/>
            <person name="Lv J."/>
            <person name="Arendt D."/>
            <person name="Savage R."/>
            <person name="Osoegawa K."/>
            <person name="de Jong P."/>
            <person name="Grimwood J."/>
            <person name="Chapman J.A."/>
            <person name="Shapiro H."/>
            <person name="Aerts A."/>
            <person name="Otillar R.P."/>
            <person name="Terry A.Y."/>
            <person name="Boore J.L."/>
            <person name="Grigoriev I.V."/>
            <person name="Lindberg D.R."/>
            <person name="Seaver E.C."/>
            <person name="Weisblat D.A."/>
            <person name="Putnam N.H."/>
            <person name="Rokhsar D.S."/>
        </authorList>
    </citation>
    <scope>NUCLEOTIDE SEQUENCE</scope>
    <source>
        <strain evidence="7 9">I ESC-2004</strain>
    </source>
</reference>
<dbReference type="OrthoDB" id="432835at2759"/>
<dbReference type="InterPro" id="IPR018503">
    <property type="entry name" value="Tetraspanin_CS"/>
</dbReference>
<keyword evidence="5 6" id="KW-0472">Membrane</keyword>
<keyword evidence="3 6" id="KW-0812">Transmembrane</keyword>
<keyword evidence="4 6" id="KW-1133">Transmembrane helix</keyword>
<feature type="transmembrane region" description="Helical" evidence="6">
    <location>
        <begin position="63"/>
        <end position="92"/>
    </location>
</feature>
<dbReference type="EMBL" id="AMQN01006259">
    <property type="status" value="NOT_ANNOTATED_CDS"/>
    <property type="molecule type" value="Genomic_DNA"/>
</dbReference>
<dbReference type="FunCoup" id="R7UUE6">
    <property type="interactions" value="58"/>
</dbReference>
<dbReference type="InterPro" id="IPR018499">
    <property type="entry name" value="Tetraspanin/Peripherin"/>
</dbReference>
<dbReference type="Gene3D" id="1.10.1450.10">
    <property type="entry name" value="Tetraspanin"/>
    <property type="match status" value="1"/>
</dbReference>
<dbReference type="AlphaFoldDB" id="R7UUE6"/>
<evidence type="ECO:0000256" key="5">
    <source>
        <dbReference type="ARBA" id="ARBA00023136"/>
    </source>
</evidence>
<reference evidence="9" key="1">
    <citation type="submission" date="2012-12" db="EMBL/GenBank/DDBJ databases">
        <authorList>
            <person name="Hellsten U."/>
            <person name="Grimwood J."/>
            <person name="Chapman J.A."/>
            <person name="Shapiro H."/>
            <person name="Aerts A."/>
            <person name="Otillar R.P."/>
            <person name="Terry A.Y."/>
            <person name="Boore J.L."/>
            <person name="Simakov O."/>
            <person name="Marletaz F."/>
            <person name="Cho S.-J."/>
            <person name="Edsinger-Gonzales E."/>
            <person name="Havlak P."/>
            <person name="Kuo D.-H."/>
            <person name="Larsson T."/>
            <person name="Lv J."/>
            <person name="Arendt D."/>
            <person name="Savage R."/>
            <person name="Osoegawa K."/>
            <person name="de Jong P."/>
            <person name="Lindberg D.R."/>
            <person name="Seaver E.C."/>
            <person name="Weisblat D.A."/>
            <person name="Putnam N.H."/>
            <person name="Grigoriev I.V."/>
            <person name="Rokhsar D.S."/>
        </authorList>
    </citation>
    <scope>NUCLEOTIDE SEQUENCE</scope>
    <source>
        <strain evidence="9">I ESC-2004</strain>
    </source>
</reference>
<dbReference type="GO" id="GO:0005886">
    <property type="term" value="C:plasma membrane"/>
    <property type="evidence" value="ECO:0007669"/>
    <property type="project" value="TreeGrafter"/>
</dbReference>
<evidence type="ECO:0000256" key="2">
    <source>
        <dbReference type="ARBA" id="ARBA00006840"/>
    </source>
</evidence>
<evidence type="ECO:0000313" key="8">
    <source>
        <dbReference type="EnsemblMetazoa" id="CapteP169938"/>
    </source>
</evidence>
<dbReference type="PANTHER" id="PTHR19282:SF478">
    <property type="entry name" value="TETRASPANIN"/>
    <property type="match status" value="1"/>
</dbReference>
<dbReference type="PANTHER" id="PTHR19282">
    <property type="entry name" value="TETRASPANIN"/>
    <property type="match status" value="1"/>
</dbReference>
<dbReference type="PROSITE" id="PS00421">
    <property type="entry name" value="TM4_1"/>
    <property type="match status" value="1"/>
</dbReference>
<feature type="transmembrane region" description="Helical" evidence="6">
    <location>
        <begin position="98"/>
        <end position="122"/>
    </location>
</feature>
<evidence type="ECO:0000256" key="4">
    <source>
        <dbReference type="ARBA" id="ARBA00022989"/>
    </source>
</evidence>
<sequence length="260" mass="28494">MGYGQGKGRGRGRGSGAFSGYTCIKFLFFAFNALFWLLGCAMLGIGIWLQVAKGPYASVAPSFNFLSATALCMAAGIIVLVVGFFGCCGAIMENQCMLFTYFMLVVVIFVMEIVAGILAFVYRAEIEKVVKAELYKGVNTKYPADNSLDEEGLRTGWHAIQSHFQCCGVNNYTDWYGSHGWPNSNFVPVSCCKLRIKNCGKTGNIGTWNTGGCLEELKFWFQQNLYIVGVVGITVGVVQVLGLVAAMALFCCLRSEKYYE</sequence>
<dbReference type="STRING" id="283909.R7UUE6"/>
<organism evidence="7">
    <name type="scientific">Capitella teleta</name>
    <name type="common">Polychaete worm</name>
    <dbReference type="NCBI Taxonomy" id="283909"/>
    <lineage>
        <taxon>Eukaryota</taxon>
        <taxon>Metazoa</taxon>
        <taxon>Spiralia</taxon>
        <taxon>Lophotrochozoa</taxon>
        <taxon>Annelida</taxon>
        <taxon>Polychaeta</taxon>
        <taxon>Sedentaria</taxon>
        <taxon>Scolecida</taxon>
        <taxon>Capitellidae</taxon>
        <taxon>Capitella</taxon>
    </lineage>
</organism>
<evidence type="ECO:0000313" key="9">
    <source>
        <dbReference type="Proteomes" id="UP000014760"/>
    </source>
</evidence>
<feature type="transmembrane region" description="Helical" evidence="6">
    <location>
        <begin position="26"/>
        <end position="51"/>
    </location>
</feature>
<name>R7UUE6_CAPTE</name>
<dbReference type="Pfam" id="PF00335">
    <property type="entry name" value="Tetraspanin"/>
    <property type="match status" value="1"/>
</dbReference>